<proteinExistence type="inferred from homology"/>
<protein>
    <submittedName>
        <fullName evidence="5">Transcriptional attenuator, LytR family</fullName>
    </submittedName>
</protein>
<dbReference type="Pfam" id="PF03816">
    <property type="entry name" value="LytR_cpsA_psr"/>
    <property type="match status" value="1"/>
</dbReference>
<feature type="transmembrane region" description="Helical" evidence="3">
    <location>
        <begin position="108"/>
        <end position="128"/>
    </location>
</feature>
<evidence type="ECO:0000256" key="2">
    <source>
        <dbReference type="SAM" id="MobiDB-lite"/>
    </source>
</evidence>
<dbReference type="InterPro" id="IPR050922">
    <property type="entry name" value="LytR/CpsA/Psr_CW_biosynth"/>
</dbReference>
<dbReference type="PANTHER" id="PTHR33392:SF6">
    <property type="entry name" value="POLYISOPRENYL-TEICHOIC ACID--PEPTIDOGLYCAN TEICHOIC ACID TRANSFERASE TAGU"/>
    <property type="match status" value="1"/>
</dbReference>
<dbReference type="OrthoDB" id="3573673at2"/>
<keyword evidence="3" id="KW-0472">Membrane</keyword>
<feature type="transmembrane region" description="Helical" evidence="3">
    <location>
        <begin position="41"/>
        <end position="59"/>
    </location>
</feature>
<evidence type="ECO:0000256" key="1">
    <source>
        <dbReference type="ARBA" id="ARBA00006068"/>
    </source>
</evidence>
<dbReference type="RefSeq" id="WP_091761231.1">
    <property type="nucleotide sequence ID" value="NZ_FOHB01000007.1"/>
</dbReference>
<evidence type="ECO:0000259" key="4">
    <source>
        <dbReference type="Pfam" id="PF03816"/>
    </source>
</evidence>
<dbReference type="InterPro" id="IPR004474">
    <property type="entry name" value="LytR_CpsA_psr"/>
</dbReference>
<dbReference type="Proteomes" id="UP000199019">
    <property type="component" value="Unassembled WGS sequence"/>
</dbReference>
<dbReference type="NCBIfam" id="TIGR00350">
    <property type="entry name" value="lytR_cpsA_psr"/>
    <property type="match status" value="1"/>
</dbReference>
<name>A0A1H9XAQ3_9MICO</name>
<organism evidence="5 6">
    <name type="scientific">Pedococcus cremeus</name>
    <dbReference type="NCBI Taxonomy" id="587636"/>
    <lineage>
        <taxon>Bacteria</taxon>
        <taxon>Bacillati</taxon>
        <taxon>Actinomycetota</taxon>
        <taxon>Actinomycetes</taxon>
        <taxon>Micrococcales</taxon>
        <taxon>Intrasporangiaceae</taxon>
        <taxon>Pedococcus</taxon>
    </lineage>
</organism>
<sequence>MSRPPAPPELDAEESVYLSGRPDRRLADPELMGPRMRRRRAFSLILLTLVFPGSAQLAAGNRTLGRVAVRCWLGLWVLAFLSGMLFLVHRTAFLGLFGRSWFLTVLQWGLWGFAALWGVLFLDAWRLGQPGRLVIQARRWLTGLTAGLLVVTSGGLVYAASSVGAGKDALNSLFTGKRAVAATDGRYNILLLGADSGKSRVGTRPDSIQLASVDAETGRAVMFGFSRDMENINFRPGSVMQRLMPEGWNCGDQCLLNGIYTWAENHRAEFPPGTQNPGVLATREAVEAVSGLDVHYYVMVDLKGFQRMVNAVGGLDVTVQRRTPIGGETSPISGWIEPGRQHLDGFHALWYARSRTGSTNYDRMARQRCVMTALVDQVDPQTVLTRFQKIAAASSGMVHTDLPQSELGYFADLAMKTRSQKIKSVNFVPPLIKPWDYDANFVRQQVAATIAASEKSKAGTKTPAAKASRSSTGSSGSGSGGSGSGAKSGSGKSGGTSAATPRQGGAGPQGPVQVRGQAAEADLASVCSAS</sequence>
<accession>A0A1H9XAQ3</accession>
<feature type="transmembrane region" description="Helical" evidence="3">
    <location>
        <begin position="71"/>
        <end position="88"/>
    </location>
</feature>
<feature type="compositionally biased region" description="Low complexity" evidence="2">
    <location>
        <begin position="464"/>
        <end position="474"/>
    </location>
</feature>
<dbReference type="AlphaFoldDB" id="A0A1H9XAQ3"/>
<feature type="transmembrane region" description="Helical" evidence="3">
    <location>
        <begin position="140"/>
        <end position="160"/>
    </location>
</feature>
<keyword evidence="3" id="KW-0812">Transmembrane</keyword>
<comment type="similarity">
    <text evidence="1">Belongs to the LytR/CpsA/Psr (LCP) family.</text>
</comment>
<gene>
    <name evidence="5" type="ORF">SAMN05216199_3575</name>
</gene>
<evidence type="ECO:0000256" key="3">
    <source>
        <dbReference type="SAM" id="Phobius"/>
    </source>
</evidence>
<dbReference type="STRING" id="587636.SAMN05216199_3575"/>
<evidence type="ECO:0000313" key="6">
    <source>
        <dbReference type="Proteomes" id="UP000199019"/>
    </source>
</evidence>
<keyword evidence="3" id="KW-1133">Transmembrane helix</keyword>
<feature type="domain" description="Cell envelope-related transcriptional attenuator" evidence="4">
    <location>
        <begin position="205"/>
        <end position="378"/>
    </location>
</feature>
<feature type="compositionally biased region" description="Low complexity" evidence="2">
    <location>
        <begin position="495"/>
        <end position="518"/>
    </location>
</feature>
<reference evidence="6" key="1">
    <citation type="submission" date="2016-10" db="EMBL/GenBank/DDBJ databases">
        <authorList>
            <person name="Varghese N."/>
            <person name="Submissions S."/>
        </authorList>
    </citation>
    <scope>NUCLEOTIDE SEQUENCE [LARGE SCALE GENOMIC DNA]</scope>
    <source>
        <strain evidence="6">CGMCC 1.6963</strain>
    </source>
</reference>
<dbReference type="EMBL" id="FOHB01000007">
    <property type="protein sequence ID" value="SES43129.1"/>
    <property type="molecule type" value="Genomic_DNA"/>
</dbReference>
<evidence type="ECO:0000313" key="5">
    <source>
        <dbReference type="EMBL" id="SES43129.1"/>
    </source>
</evidence>
<feature type="region of interest" description="Disordered" evidence="2">
    <location>
        <begin position="452"/>
        <end position="530"/>
    </location>
</feature>
<dbReference type="Gene3D" id="3.40.630.190">
    <property type="entry name" value="LCP protein"/>
    <property type="match status" value="1"/>
</dbReference>
<feature type="compositionally biased region" description="Gly residues" evidence="2">
    <location>
        <begin position="475"/>
        <end position="494"/>
    </location>
</feature>
<keyword evidence="6" id="KW-1185">Reference proteome</keyword>
<dbReference type="PANTHER" id="PTHR33392">
    <property type="entry name" value="POLYISOPRENYL-TEICHOIC ACID--PEPTIDOGLYCAN TEICHOIC ACID TRANSFERASE TAGU"/>
    <property type="match status" value="1"/>
</dbReference>